<organism evidence="1 2">
    <name type="scientific">Mycena metata</name>
    <dbReference type="NCBI Taxonomy" id="1033252"/>
    <lineage>
        <taxon>Eukaryota</taxon>
        <taxon>Fungi</taxon>
        <taxon>Dikarya</taxon>
        <taxon>Basidiomycota</taxon>
        <taxon>Agaricomycotina</taxon>
        <taxon>Agaricomycetes</taxon>
        <taxon>Agaricomycetidae</taxon>
        <taxon>Agaricales</taxon>
        <taxon>Marasmiineae</taxon>
        <taxon>Mycenaceae</taxon>
        <taxon>Mycena</taxon>
    </lineage>
</organism>
<comment type="caution">
    <text evidence="1">The sequence shown here is derived from an EMBL/GenBank/DDBJ whole genome shotgun (WGS) entry which is preliminary data.</text>
</comment>
<gene>
    <name evidence="1" type="ORF">B0H16DRAFT_1687584</name>
</gene>
<evidence type="ECO:0000313" key="2">
    <source>
        <dbReference type="Proteomes" id="UP001215598"/>
    </source>
</evidence>
<evidence type="ECO:0000313" key="1">
    <source>
        <dbReference type="EMBL" id="KAJ7764846.1"/>
    </source>
</evidence>
<keyword evidence="2" id="KW-1185">Reference proteome</keyword>
<dbReference type="EMBL" id="JARKIB010000027">
    <property type="protein sequence ID" value="KAJ7764846.1"/>
    <property type="molecule type" value="Genomic_DNA"/>
</dbReference>
<sequence>MTLPLQYWLVLSTDPPLSFCWLLGRFTLKFAFGASKWIDGFFYHRFYRLDIVFPQTENANLEPAVYLQKAEFLRVEGNGSISTLAETSLHYGKNMGRGFVNQRCSIFAYQCLVVHRRVASAVTNLWSPTPKSGVPSSGGA</sequence>
<protein>
    <submittedName>
        <fullName evidence="1">Uncharacterized protein</fullName>
    </submittedName>
</protein>
<reference evidence="1" key="1">
    <citation type="submission" date="2023-03" db="EMBL/GenBank/DDBJ databases">
        <title>Massive genome expansion in bonnet fungi (Mycena s.s.) driven by repeated elements and novel gene families across ecological guilds.</title>
        <authorList>
            <consortium name="Lawrence Berkeley National Laboratory"/>
            <person name="Harder C.B."/>
            <person name="Miyauchi S."/>
            <person name="Viragh M."/>
            <person name="Kuo A."/>
            <person name="Thoen E."/>
            <person name="Andreopoulos B."/>
            <person name="Lu D."/>
            <person name="Skrede I."/>
            <person name="Drula E."/>
            <person name="Henrissat B."/>
            <person name="Morin E."/>
            <person name="Kohler A."/>
            <person name="Barry K."/>
            <person name="LaButti K."/>
            <person name="Morin E."/>
            <person name="Salamov A."/>
            <person name="Lipzen A."/>
            <person name="Mereny Z."/>
            <person name="Hegedus B."/>
            <person name="Baldrian P."/>
            <person name="Stursova M."/>
            <person name="Weitz H."/>
            <person name="Taylor A."/>
            <person name="Grigoriev I.V."/>
            <person name="Nagy L.G."/>
            <person name="Martin F."/>
            <person name="Kauserud H."/>
        </authorList>
    </citation>
    <scope>NUCLEOTIDE SEQUENCE</scope>
    <source>
        <strain evidence="1">CBHHK182m</strain>
    </source>
</reference>
<name>A0AAD7NL16_9AGAR</name>
<dbReference type="AlphaFoldDB" id="A0AAD7NL16"/>
<accession>A0AAD7NL16</accession>
<dbReference type="Proteomes" id="UP001215598">
    <property type="component" value="Unassembled WGS sequence"/>
</dbReference>
<proteinExistence type="predicted"/>